<feature type="domain" description="Smr" evidence="1">
    <location>
        <begin position="588"/>
        <end position="667"/>
    </location>
</feature>
<dbReference type="PANTHER" id="PTHR46535:SF1">
    <property type="entry name" value="NEDD4-BINDING PROTEIN 2"/>
    <property type="match status" value="1"/>
</dbReference>
<dbReference type="Proteomes" id="UP000095282">
    <property type="component" value="Unplaced"/>
</dbReference>
<organism evidence="2 3">
    <name type="scientific">Caenorhabditis tropicalis</name>
    <dbReference type="NCBI Taxonomy" id="1561998"/>
    <lineage>
        <taxon>Eukaryota</taxon>
        <taxon>Metazoa</taxon>
        <taxon>Ecdysozoa</taxon>
        <taxon>Nematoda</taxon>
        <taxon>Chromadorea</taxon>
        <taxon>Rhabditida</taxon>
        <taxon>Rhabditina</taxon>
        <taxon>Rhabditomorpha</taxon>
        <taxon>Rhabditoidea</taxon>
        <taxon>Rhabditidae</taxon>
        <taxon>Peloderinae</taxon>
        <taxon>Caenorhabditis</taxon>
    </lineage>
</organism>
<dbReference type="Gene3D" id="3.30.1370.110">
    <property type="match status" value="1"/>
</dbReference>
<name>A0A1I7TEM5_9PELO</name>
<dbReference type="InterPro" id="IPR002625">
    <property type="entry name" value="Smr_dom"/>
</dbReference>
<dbReference type="InterPro" id="IPR027417">
    <property type="entry name" value="P-loop_NTPase"/>
</dbReference>
<dbReference type="WBParaSite" id="Csp11.Scaffold593.g5188.t1">
    <property type="protein sequence ID" value="Csp11.Scaffold593.g5188.t1"/>
    <property type="gene ID" value="Csp11.Scaffold593.g5188"/>
</dbReference>
<dbReference type="SUPFAM" id="SSF160443">
    <property type="entry name" value="SMR domain-like"/>
    <property type="match status" value="1"/>
</dbReference>
<dbReference type="Gene3D" id="3.40.50.300">
    <property type="entry name" value="P-loop containing nucleotide triphosphate hydrolases"/>
    <property type="match status" value="1"/>
</dbReference>
<dbReference type="InterPro" id="IPR052772">
    <property type="entry name" value="Endo/PolyKinase_Domain-Protein"/>
</dbReference>
<accession>A0A1I7TEM5</accession>
<evidence type="ECO:0000313" key="3">
    <source>
        <dbReference type="WBParaSite" id="Csp11.Scaffold593.g5188.t1"/>
    </source>
</evidence>
<dbReference type="PROSITE" id="PS50828">
    <property type="entry name" value="SMR"/>
    <property type="match status" value="1"/>
</dbReference>
<sequence length="667" mass="76270">MTPQKHEQCFDFNADLSDIERCIKEGHRIVISLRGVTGSGKTTLAQKLINLSSDRGFQSVYLSFGEGDTNNQVTKSVRSSLSDNHQLIVIDAENVERADIKKVSIITLSAKYEFFLVEPKTAWKHNAHECQLKSTRDEDISSIQRKIKYIREEPINWDHLAGGKSSVTIRNYYDDYASSTPASPVSSSSSLLSLSDFPAPASLPKSPFVPMFSLAPIRKTKIMRTMSTNITMECLAHELAGYESNEGNGCFTEKEEIVDVIEKGNHNMIERKTQTEEIYIGRFGEKSIRPAVPLFAGDSTRVGFAMLCCVFPHIDALDLRHYVQLNGYVETFRLLKILGEETYNPLYIEDNGLLIDELENEESYTFYSNSEIEEELEERRKERSELHFLEEIEGIYIPEETENDEEIARILHSQLNDSEFMCEEVENDQSVARLAQIFSLTDRVTIIRAYEASSGNLDMAYSFLLEMGEQEVQAKKSTWSNKVASLKPKNQTFVTLLKKTEKEESNHFLKQKVVRDRNLEQVQADAIRLRRKIEMDRMARASFNPSANSEFRRNVMMDRTARLRSAITEEVRRIDTKIRDAHSNPWNLDLHYMSVDGASNLVLEAIEAVRYYLKSGTRVQRRIKVVTGSGNNSRNGAKIRPRIEQLLKNHKISFENLNNGCFEIKIS</sequence>
<dbReference type="PANTHER" id="PTHR46535">
    <property type="entry name" value="NEDD4-BINDING PROTEIN 2"/>
    <property type="match status" value="1"/>
</dbReference>
<dbReference type="eggNOG" id="KOG2401">
    <property type="taxonomic scope" value="Eukaryota"/>
</dbReference>
<dbReference type="SMART" id="SM00463">
    <property type="entry name" value="SMR"/>
    <property type="match status" value="1"/>
</dbReference>
<protein>
    <submittedName>
        <fullName evidence="3">Smr domain-containing protein</fullName>
    </submittedName>
</protein>
<evidence type="ECO:0000313" key="2">
    <source>
        <dbReference type="Proteomes" id="UP000095282"/>
    </source>
</evidence>
<dbReference type="GO" id="GO:0004519">
    <property type="term" value="F:endonuclease activity"/>
    <property type="evidence" value="ECO:0007669"/>
    <property type="project" value="TreeGrafter"/>
</dbReference>
<dbReference type="InterPro" id="IPR036063">
    <property type="entry name" value="Smr_dom_sf"/>
</dbReference>
<dbReference type="GO" id="GO:0005634">
    <property type="term" value="C:nucleus"/>
    <property type="evidence" value="ECO:0007669"/>
    <property type="project" value="TreeGrafter"/>
</dbReference>
<proteinExistence type="predicted"/>
<dbReference type="STRING" id="1561998.A0A1I7TEM5"/>
<dbReference type="AlphaFoldDB" id="A0A1I7TEM5"/>
<dbReference type="SUPFAM" id="SSF52540">
    <property type="entry name" value="P-loop containing nucleoside triphosphate hydrolases"/>
    <property type="match status" value="1"/>
</dbReference>
<keyword evidence="2" id="KW-1185">Reference proteome</keyword>
<evidence type="ECO:0000259" key="1">
    <source>
        <dbReference type="PROSITE" id="PS50828"/>
    </source>
</evidence>
<reference evidence="3" key="1">
    <citation type="submission" date="2016-11" db="UniProtKB">
        <authorList>
            <consortium name="WormBaseParasite"/>
        </authorList>
    </citation>
    <scope>IDENTIFICATION</scope>
</reference>